<accession>B4D3W6</accession>
<keyword evidence="4" id="KW-1185">Reference proteome</keyword>
<evidence type="ECO:0000259" key="1">
    <source>
        <dbReference type="Pfam" id="PF10128"/>
    </source>
</evidence>
<protein>
    <submittedName>
        <fullName evidence="3">Glucose-6-P dehydrogenase subunit-like protein</fullName>
    </submittedName>
</protein>
<proteinExistence type="predicted"/>
<dbReference type="InParanoid" id="B4D3W6"/>
<dbReference type="RefSeq" id="WP_006980929.1">
    <property type="nucleotide sequence ID" value="NZ_ABVL01000010.1"/>
</dbReference>
<feature type="domain" description="Glucose-6-phosphate dehydrogenase assembly protein OpcA C-terminal" evidence="2">
    <location>
        <begin position="185"/>
        <end position="342"/>
    </location>
</feature>
<dbReference type="eggNOG" id="COG3429">
    <property type="taxonomic scope" value="Bacteria"/>
</dbReference>
<dbReference type="PANTHER" id="PTHR38658:SF1">
    <property type="entry name" value="OXPP CYCLE PROTEIN OPCA-RELATED"/>
    <property type="match status" value="1"/>
</dbReference>
<reference evidence="3 4" key="1">
    <citation type="journal article" date="2011" name="J. Bacteriol.">
        <title>Genome sequence of Chthoniobacter flavus Ellin428, an aerobic heterotrophic soil bacterium.</title>
        <authorList>
            <person name="Kant R."/>
            <person name="van Passel M.W."/>
            <person name="Palva A."/>
            <person name="Lucas S."/>
            <person name="Lapidus A."/>
            <person name="Glavina Del Rio T."/>
            <person name="Dalin E."/>
            <person name="Tice H."/>
            <person name="Bruce D."/>
            <person name="Goodwin L."/>
            <person name="Pitluck S."/>
            <person name="Larimer F.W."/>
            <person name="Land M.L."/>
            <person name="Hauser L."/>
            <person name="Sangwan P."/>
            <person name="de Vos W.M."/>
            <person name="Janssen P.H."/>
            <person name="Smidt H."/>
        </authorList>
    </citation>
    <scope>NUCLEOTIDE SEQUENCE [LARGE SCALE GENOMIC DNA]</scope>
    <source>
        <strain evidence="3 4">Ellin428</strain>
    </source>
</reference>
<dbReference type="AlphaFoldDB" id="B4D3W6"/>
<gene>
    <name evidence="3" type="ORF">CfE428DRAFT_3604</name>
</gene>
<dbReference type="PANTHER" id="PTHR38658">
    <property type="entry name" value="OXPP CYCLE PROTEIN OPCA-RELATED"/>
    <property type="match status" value="1"/>
</dbReference>
<name>B4D3W6_9BACT</name>
<feature type="domain" description="Glucose-6-phosphate dehydrogenase assembly protein OpcA N-terminal" evidence="1">
    <location>
        <begin position="62"/>
        <end position="173"/>
    </location>
</feature>
<evidence type="ECO:0000313" key="4">
    <source>
        <dbReference type="Proteomes" id="UP000005824"/>
    </source>
</evidence>
<evidence type="ECO:0000259" key="2">
    <source>
        <dbReference type="Pfam" id="PF20171"/>
    </source>
</evidence>
<dbReference type="EMBL" id="ABVL01000010">
    <property type="protein sequence ID" value="EDY18946.1"/>
    <property type="molecule type" value="Genomic_DNA"/>
</dbReference>
<dbReference type="InterPro" id="IPR046801">
    <property type="entry name" value="OpcA_G6PD_N"/>
</dbReference>
<organism evidence="3 4">
    <name type="scientific">Chthoniobacter flavus Ellin428</name>
    <dbReference type="NCBI Taxonomy" id="497964"/>
    <lineage>
        <taxon>Bacteria</taxon>
        <taxon>Pseudomonadati</taxon>
        <taxon>Verrucomicrobiota</taxon>
        <taxon>Spartobacteria</taxon>
        <taxon>Chthoniobacterales</taxon>
        <taxon>Chthoniobacteraceae</taxon>
        <taxon>Chthoniobacter</taxon>
    </lineage>
</organism>
<dbReference type="Pfam" id="PF20171">
    <property type="entry name" value="OpcA_G6PD_C"/>
    <property type="match status" value="1"/>
</dbReference>
<dbReference type="STRING" id="497964.CfE428DRAFT_3604"/>
<comment type="caution">
    <text evidence="3">The sequence shown here is derived from an EMBL/GenBank/DDBJ whole genome shotgun (WGS) entry which is preliminary data.</text>
</comment>
<dbReference type="InterPro" id="IPR046802">
    <property type="entry name" value="OpcA_G6PD_C"/>
</dbReference>
<dbReference type="InterPro" id="IPR004555">
    <property type="entry name" value="G6PDH_assembly_OpcA"/>
</dbReference>
<dbReference type="Proteomes" id="UP000005824">
    <property type="component" value="Unassembled WGS sequence"/>
</dbReference>
<dbReference type="Pfam" id="PF10128">
    <property type="entry name" value="OpcA_G6PD_assem"/>
    <property type="match status" value="1"/>
</dbReference>
<evidence type="ECO:0000313" key="3">
    <source>
        <dbReference type="EMBL" id="EDY18946.1"/>
    </source>
</evidence>
<sequence>MPANFDSTSLGEPVAIGQINRELKKIWDTGEGTLTRASLINLAVYCRSTEALLENTELISEFTRTHACRALVICVVRNAPKPNASAWINAHCHLSGGSKHVCCEQISFLLEGEIKGRFTNIVFANLDSDLPLYFWWQGDISENLNPHLWAWIDRLLVDSIAWRDPKAQFARLRASLAEAKSQLALRDLNWTRSLALRQAISQIFDHPENQPHLLRLRRVSMMHAPQNRSTALLFIGWLAGQMKWKLKSESPIVFTDEDGGDVVIELQPSNSPGLSRITLASDEATFALRHEPKSSFYQATLNLPGGHNYHAIYPACSEDNILSLLDEEMGRANTSEIYLRSLGKIESLL</sequence>